<accession>A0A916YA62</accession>
<reference evidence="1" key="2">
    <citation type="submission" date="2020-09" db="EMBL/GenBank/DDBJ databases">
        <authorList>
            <person name="Sun Q."/>
            <person name="Zhou Y."/>
        </authorList>
    </citation>
    <scope>NUCLEOTIDE SEQUENCE</scope>
    <source>
        <strain evidence="1">CGMCC 1.15493</strain>
    </source>
</reference>
<keyword evidence="2" id="KW-1185">Reference proteome</keyword>
<comment type="caution">
    <text evidence="1">The sequence shown here is derived from an EMBL/GenBank/DDBJ whole genome shotgun (WGS) entry which is preliminary data.</text>
</comment>
<keyword evidence="1" id="KW-0413">Isomerase</keyword>
<dbReference type="SUPFAM" id="SSF51658">
    <property type="entry name" value="Xylose isomerase-like"/>
    <property type="match status" value="1"/>
</dbReference>
<sequence>MSQLRFYQSLWATEQRLPGVAEAPISERFDQVKAAGFDGMAIDLGAMDLATAWAVVPEFARSGLAALLTAFPRSIEELRPALHLAKDIGSPFVVVVGQVMPVSVDGMIPVIREWLKISEEESVPIQFETHRNCITNDLFATLQLIDAIPEMRLSADLSHYVVDREMMLPLEPELAAYVSRLLARSDSFQGRIATRCQVQVPIGFPQHRPWLDLFLSWWDEGFRHWRARPGNERQDLVFLCELGPRPYAITGADDCELSDRGAEALALRELVRARWTGLLSP</sequence>
<dbReference type="EMBL" id="BMJJ01000012">
    <property type="protein sequence ID" value="GGD35877.1"/>
    <property type="molecule type" value="Genomic_DNA"/>
</dbReference>
<reference evidence="1" key="1">
    <citation type="journal article" date="2014" name="Int. J. Syst. Evol. Microbiol.">
        <title>Complete genome sequence of Corynebacterium casei LMG S-19264T (=DSM 44701T), isolated from a smear-ripened cheese.</title>
        <authorList>
            <consortium name="US DOE Joint Genome Institute (JGI-PGF)"/>
            <person name="Walter F."/>
            <person name="Albersmeier A."/>
            <person name="Kalinowski J."/>
            <person name="Ruckert C."/>
        </authorList>
    </citation>
    <scope>NUCLEOTIDE SEQUENCE</scope>
    <source>
        <strain evidence="1">CGMCC 1.15493</strain>
    </source>
</reference>
<organism evidence="1 2">
    <name type="scientific">Aureimonas glaciei</name>
    <dbReference type="NCBI Taxonomy" id="1776957"/>
    <lineage>
        <taxon>Bacteria</taxon>
        <taxon>Pseudomonadati</taxon>
        <taxon>Pseudomonadota</taxon>
        <taxon>Alphaproteobacteria</taxon>
        <taxon>Hyphomicrobiales</taxon>
        <taxon>Aurantimonadaceae</taxon>
        <taxon>Aureimonas</taxon>
    </lineage>
</organism>
<name>A0A916YA62_9HYPH</name>
<gene>
    <name evidence="1" type="ORF">GCM10011335_43570</name>
</gene>
<evidence type="ECO:0000313" key="2">
    <source>
        <dbReference type="Proteomes" id="UP000613160"/>
    </source>
</evidence>
<dbReference type="InterPro" id="IPR036237">
    <property type="entry name" value="Xyl_isomerase-like_sf"/>
</dbReference>
<dbReference type="Proteomes" id="UP000613160">
    <property type="component" value="Unassembled WGS sequence"/>
</dbReference>
<dbReference type="AlphaFoldDB" id="A0A916YA62"/>
<dbReference type="GO" id="GO:0016853">
    <property type="term" value="F:isomerase activity"/>
    <property type="evidence" value="ECO:0007669"/>
    <property type="project" value="UniProtKB-KW"/>
</dbReference>
<dbReference type="Gene3D" id="3.20.20.150">
    <property type="entry name" value="Divalent-metal-dependent TIM barrel enzymes"/>
    <property type="match status" value="1"/>
</dbReference>
<protein>
    <submittedName>
        <fullName evidence="1">Xylose isomerase</fullName>
    </submittedName>
</protein>
<dbReference type="RefSeq" id="WP_188854556.1">
    <property type="nucleotide sequence ID" value="NZ_BMJJ01000012.1"/>
</dbReference>
<evidence type="ECO:0000313" key="1">
    <source>
        <dbReference type="EMBL" id="GGD35877.1"/>
    </source>
</evidence>
<proteinExistence type="predicted"/>